<accession>A0A1F8CZ42</accession>
<dbReference type="Pfam" id="PF00550">
    <property type="entry name" value="PP-binding"/>
    <property type="match status" value="1"/>
</dbReference>
<dbReference type="InterPro" id="IPR009081">
    <property type="entry name" value="PP-bd_ACP"/>
</dbReference>
<evidence type="ECO:0000313" key="3">
    <source>
        <dbReference type="Proteomes" id="UP000178848"/>
    </source>
</evidence>
<evidence type="ECO:0000313" key="2">
    <source>
        <dbReference type="EMBL" id="OGM81561.1"/>
    </source>
</evidence>
<dbReference type="AlphaFoldDB" id="A0A1F8CZ42"/>
<organism evidence="2 3">
    <name type="scientific">Candidatus Woesebacteria bacterium RIFOXYB1_FULL_40_26</name>
    <dbReference type="NCBI Taxonomy" id="1802539"/>
    <lineage>
        <taxon>Bacteria</taxon>
        <taxon>Candidatus Woeseibacteriota</taxon>
    </lineage>
</organism>
<protein>
    <recommendedName>
        <fullName evidence="1">Carrier domain-containing protein</fullName>
    </recommendedName>
</protein>
<proteinExistence type="predicted"/>
<gene>
    <name evidence="2" type="ORF">A2361_00775</name>
</gene>
<feature type="domain" description="Carrier" evidence="1">
    <location>
        <begin position="6"/>
        <end position="70"/>
    </location>
</feature>
<dbReference type="Gene3D" id="1.10.1200.10">
    <property type="entry name" value="ACP-like"/>
    <property type="match status" value="1"/>
</dbReference>
<sequence length="75" mass="8455">MDKVNEIKSLLAEQIGVEAEDIKETDSFSEDLHMGPAEMADFSETLKKLEVDMAKIDFTNIETVGELLETLELHE</sequence>
<dbReference type="SUPFAM" id="SSF47336">
    <property type="entry name" value="ACP-like"/>
    <property type="match status" value="1"/>
</dbReference>
<evidence type="ECO:0000259" key="1">
    <source>
        <dbReference type="Pfam" id="PF00550"/>
    </source>
</evidence>
<name>A0A1F8CZ42_9BACT</name>
<dbReference type="EMBL" id="MGHZ01000006">
    <property type="protein sequence ID" value="OGM81561.1"/>
    <property type="molecule type" value="Genomic_DNA"/>
</dbReference>
<reference evidence="2 3" key="1">
    <citation type="journal article" date="2016" name="Nat. Commun.">
        <title>Thousands of microbial genomes shed light on interconnected biogeochemical processes in an aquifer system.</title>
        <authorList>
            <person name="Anantharaman K."/>
            <person name="Brown C.T."/>
            <person name="Hug L.A."/>
            <person name="Sharon I."/>
            <person name="Castelle C.J."/>
            <person name="Probst A.J."/>
            <person name="Thomas B.C."/>
            <person name="Singh A."/>
            <person name="Wilkins M.J."/>
            <person name="Karaoz U."/>
            <person name="Brodie E.L."/>
            <person name="Williams K.H."/>
            <person name="Hubbard S.S."/>
            <person name="Banfield J.F."/>
        </authorList>
    </citation>
    <scope>NUCLEOTIDE SEQUENCE [LARGE SCALE GENOMIC DNA]</scope>
</reference>
<dbReference type="Proteomes" id="UP000178848">
    <property type="component" value="Unassembled WGS sequence"/>
</dbReference>
<dbReference type="InterPro" id="IPR036736">
    <property type="entry name" value="ACP-like_sf"/>
</dbReference>
<comment type="caution">
    <text evidence="2">The sequence shown here is derived from an EMBL/GenBank/DDBJ whole genome shotgun (WGS) entry which is preliminary data.</text>
</comment>